<feature type="compositionally biased region" description="Low complexity" evidence="4">
    <location>
        <begin position="141"/>
        <end position="154"/>
    </location>
</feature>
<evidence type="ECO:0000256" key="2">
    <source>
        <dbReference type="ARBA" id="ARBA00035108"/>
    </source>
</evidence>
<gene>
    <name evidence="5" type="ORF">ACFO8L_13955</name>
</gene>
<evidence type="ECO:0000313" key="6">
    <source>
        <dbReference type="Proteomes" id="UP001595891"/>
    </source>
</evidence>
<dbReference type="Proteomes" id="UP001595891">
    <property type="component" value="Unassembled WGS sequence"/>
</dbReference>
<sequence>MADTGTYLYAVTRAGPGPGLDGLAGVAGAPVHAVEHAGLLAYVSTVPLGEFGEGPLRRSLEDLDWVGETARAHHHVVETVAGTAPTAPVRLVTVYSGEAQVREMLDRRHDDFAAVLARVTGCQEWGVKAYAERPAAPPAGPAAAPQPAASASPGTDYLKRRKASLRDRDDAWRRSAEHAERVHGTLADVSVATRRHRPQDPQLSGRDDQMLLNGAYLVEEDRRDEFAALLDLLREPGIEIELTGPWAPYSFTDLEPDGRPREAPQSRETHPDEEDHPDQEDHRGPDDRRSRETHQDQEDHRGPDDRQGRETHQDQEDHRGPEDRQGREGRDGA</sequence>
<protein>
    <submittedName>
        <fullName evidence="5">GvpL/GvpF family gas vesicle protein</fullName>
    </submittedName>
</protein>
<feature type="region of interest" description="Disordered" evidence="4">
    <location>
        <begin position="168"/>
        <end position="208"/>
    </location>
</feature>
<feature type="compositionally biased region" description="Basic and acidic residues" evidence="4">
    <location>
        <begin position="279"/>
        <end position="333"/>
    </location>
</feature>
<accession>A0ABV9ECX3</accession>
<keyword evidence="1" id="KW-0304">Gas vesicle</keyword>
<comment type="caution">
    <text evidence="5">The sequence shown here is derived from an EMBL/GenBank/DDBJ whole genome shotgun (WGS) entry which is preliminary data.</text>
</comment>
<proteinExistence type="inferred from homology"/>
<dbReference type="EMBL" id="JBHSFN010000007">
    <property type="protein sequence ID" value="MFC4587193.1"/>
    <property type="molecule type" value="Genomic_DNA"/>
</dbReference>
<feature type="region of interest" description="Disordered" evidence="4">
    <location>
        <begin position="247"/>
        <end position="333"/>
    </location>
</feature>
<feature type="compositionally biased region" description="Basic and acidic residues" evidence="4">
    <location>
        <begin position="168"/>
        <end position="183"/>
    </location>
</feature>
<evidence type="ECO:0000256" key="3">
    <source>
        <dbReference type="ARBA" id="ARBA00035643"/>
    </source>
</evidence>
<dbReference type="PANTHER" id="PTHR36852:SF1">
    <property type="entry name" value="PROTEIN GVPL 2"/>
    <property type="match status" value="1"/>
</dbReference>
<evidence type="ECO:0000256" key="1">
    <source>
        <dbReference type="ARBA" id="ARBA00022987"/>
    </source>
</evidence>
<dbReference type="Pfam" id="PF06386">
    <property type="entry name" value="GvpL_GvpF"/>
    <property type="match status" value="1"/>
</dbReference>
<feature type="compositionally biased region" description="Basic and acidic residues" evidence="4">
    <location>
        <begin position="256"/>
        <end position="270"/>
    </location>
</feature>
<evidence type="ECO:0000313" key="5">
    <source>
        <dbReference type="EMBL" id="MFC4587193.1"/>
    </source>
</evidence>
<organism evidence="5 6">
    <name type="scientific">Sphaerisporangium corydalis</name>
    <dbReference type="NCBI Taxonomy" id="1441875"/>
    <lineage>
        <taxon>Bacteria</taxon>
        <taxon>Bacillati</taxon>
        <taxon>Actinomycetota</taxon>
        <taxon>Actinomycetes</taxon>
        <taxon>Streptosporangiales</taxon>
        <taxon>Streptosporangiaceae</taxon>
        <taxon>Sphaerisporangium</taxon>
    </lineage>
</organism>
<keyword evidence="6" id="KW-1185">Reference proteome</keyword>
<evidence type="ECO:0000256" key="4">
    <source>
        <dbReference type="SAM" id="MobiDB-lite"/>
    </source>
</evidence>
<dbReference type="PANTHER" id="PTHR36852">
    <property type="entry name" value="PROTEIN GVPL 2"/>
    <property type="match status" value="1"/>
</dbReference>
<dbReference type="RefSeq" id="WP_262844966.1">
    <property type="nucleotide sequence ID" value="NZ_JANZYP010000035.1"/>
</dbReference>
<name>A0ABV9ECX3_9ACTN</name>
<dbReference type="InterPro" id="IPR009430">
    <property type="entry name" value="GvpL/GvpF"/>
</dbReference>
<comment type="subcellular location">
    <subcellularLocation>
        <location evidence="2">Gas vesicle</location>
    </subcellularLocation>
</comment>
<feature type="region of interest" description="Disordered" evidence="4">
    <location>
        <begin position="135"/>
        <end position="156"/>
    </location>
</feature>
<comment type="similarity">
    <text evidence="3">Belongs to the gas vesicle GvpF/GvpL family.</text>
</comment>
<reference evidence="6" key="1">
    <citation type="journal article" date="2019" name="Int. J. Syst. Evol. Microbiol.">
        <title>The Global Catalogue of Microorganisms (GCM) 10K type strain sequencing project: providing services to taxonomists for standard genome sequencing and annotation.</title>
        <authorList>
            <consortium name="The Broad Institute Genomics Platform"/>
            <consortium name="The Broad Institute Genome Sequencing Center for Infectious Disease"/>
            <person name="Wu L."/>
            <person name="Ma J."/>
        </authorList>
    </citation>
    <scope>NUCLEOTIDE SEQUENCE [LARGE SCALE GENOMIC DNA]</scope>
    <source>
        <strain evidence="6">CCUG 49560</strain>
    </source>
</reference>